<dbReference type="EMBL" id="CM042018">
    <property type="protein sequence ID" value="KAI3829170.1"/>
    <property type="molecule type" value="Genomic_DNA"/>
</dbReference>
<protein>
    <submittedName>
        <fullName evidence="1">Uncharacterized protein</fullName>
    </submittedName>
</protein>
<proteinExistence type="predicted"/>
<organism evidence="1 2">
    <name type="scientific">Smallanthus sonchifolius</name>
    <dbReference type="NCBI Taxonomy" id="185202"/>
    <lineage>
        <taxon>Eukaryota</taxon>
        <taxon>Viridiplantae</taxon>
        <taxon>Streptophyta</taxon>
        <taxon>Embryophyta</taxon>
        <taxon>Tracheophyta</taxon>
        <taxon>Spermatophyta</taxon>
        <taxon>Magnoliopsida</taxon>
        <taxon>eudicotyledons</taxon>
        <taxon>Gunneridae</taxon>
        <taxon>Pentapetalae</taxon>
        <taxon>asterids</taxon>
        <taxon>campanulids</taxon>
        <taxon>Asterales</taxon>
        <taxon>Asteraceae</taxon>
        <taxon>Asteroideae</taxon>
        <taxon>Heliantheae alliance</taxon>
        <taxon>Millerieae</taxon>
        <taxon>Smallanthus</taxon>
    </lineage>
</organism>
<accession>A0ACB9KA63</accession>
<evidence type="ECO:0000313" key="2">
    <source>
        <dbReference type="Proteomes" id="UP001056120"/>
    </source>
</evidence>
<name>A0ACB9KA63_9ASTR</name>
<gene>
    <name evidence="1" type="ORF">L1987_03286</name>
</gene>
<keyword evidence="2" id="KW-1185">Reference proteome</keyword>
<dbReference type="Proteomes" id="UP001056120">
    <property type="component" value="Linkage Group LG01"/>
</dbReference>
<reference evidence="1 2" key="2">
    <citation type="journal article" date="2022" name="Mol. Ecol. Resour.">
        <title>The genomes of chicory, endive, great burdock and yacon provide insights into Asteraceae paleo-polyploidization history and plant inulin production.</title>
        <authorList>
            <person name="Fan W."/>
            <person name="Wang S."/>
            <person name="Wang H."/>
            <person name="Wang A."/>
            <person name="Jiang F."/>
            <person name="Liu H."/>
            <person name="Zhao H."/>
            <person name="Xu D."/>
            <person name="Zhang Y."/>
        </authorList>
    </citation>
    <scope>NUCLEOTIDE SEQUENCE [LARGE SCALE GENOMIC DNA]</scope>
    <source>
        <strain evidence="2">cv. Yunnan</strain>
        <tissue evidence="1">Leaves</tissue>
    </source>
</reference>
<evidence type="ECO:0000313" key="1">
    <source>
        <dbReference type="EMBL" id="KAI3829170.1"/>
    </source>
</evidence>
<reference evidence="2" key="1">
    <citation type="journal article" date="2022" name="Mol. Ecol. Resour.">
        <title>The genomes of chicory, endive, great burdock and yacon provide insights into Asteraceae palaeo-polyploidization history and plant inulin production.</title>
        <authorList>
            <person name="Fan W."/>
            <person name="Wang S."/>
            <person name="Wang H."/>
            <person name="Wang A."/>
            <person name="Jiang F."/>
            <person name="Liu H."/>
            <person name="Zhao H."/>
            <person name="Xu D."/>
            <person name="Zhang Y."/>
        </authorList>
    </citation>
    <scope>NUCLEOTIDE SEQUENCE [LARGE SCALE GENOMIC DNA]</scope>
    <source>
        <strain evidence="2">cv. Yunnan</strain>
    </source>
</reference>
<sequence length="84" mass="9129">MMKSHLPSFCRKRGKHKSTKTTWSSCSPKTVEASTLIPEILIDSPVSLSSGVEERFAPNLPSSHSTNSFAISGDLLDKPEAVLE</sequence>
<comment type="caution">
    <text evidence="1">The sequence shown here is derived from an EMBL/GenBank/DDBJ whole genome shotgun (WGS) entry which is preliminary data.</text>
</comment>